<keyword evidence="3" id="KW-0863">Zinc-finger</keyword>
<evidence type="ECO:0000256" key="1">
    <source>
        <dbReference type="ARBA" id="ARBA00008517"/>
    </source>
</evidence>
<protein>
    <submittedName>
        <fullName evidence="7">Domain of Kin17 curved DNA-binding protein-domain-containing protein</fullName>
    </submittedName>
</protein>
<evidence type="ECO:0000313" key="7">
    <source>
        <dbReference type="EMBL" id="RKP22878.1"/>
    </source>
</evidence>
<dbReference type="EMBL" id="KZ991549">
    <property type="protein sequence ID" value="RKP22878.1"/>
    <property type="molecule type" value="Genomic_DNA"/>
</dbReference>
<organism evidence="7 8">
    <name type="scientific">Syncephalis pseudoplumigaleata</name>
    <dbReference type="NCBI Taxonomy" id="1712513"/>
    <lineage>
        <taxon>Eukaryota</taxon>
        <taxon>Fungi</taxon>
        <taxon>Fungi incertae sedis</taxon>
        <taxon>Zoopagomycota</taxon>
        <taxon>Zoopagomycotina</taxon>
        <taxon>Zoopagomycetes</taxon>
        <taxon>Zoopagales</taxon>
        <taxon>Piptocephalidaceae</taxon>
        <taxon>Syncephalis</taxon>
    </lineage>
</organism>
<name>A0A4P9YT48_9FUNG</name>
<feature type="region of interest" description="Disordered" evidence="5">
    <location>
        <begin position="240"/>
        <end position="272"/>
    </location>
</feature>
<dbReference type="AlphaFoldDB" id="A0A4P9YT48"/>
<dbReference type="GO" id="GO:0005634">
    <property type="term" value="C:nucleus"/>
    <property type="evidence" value="ECO:0007669"/>
    <property type="project" value="TreeGrafter"/>
</dbReference>
<feature type="domain" description="DNA/RNA-binding protein Kin17 WH-like" evidence="6">
    <location>
        <begin position="52"/>
        <end position="178"/>
    </location>
</feature>
<dbReference type="InterPro" id="IPR037321">
    <property type="entry name" value="KIN17-like"/>
</dbReference>
<evidence type="ECO:0000256" key="3">
    <source>
        <dbReference type="ARBA" id="ARBA00022771"/>
    </source>
</evidence>
<dbReference type="SUPFAM" id="SSF57667">
    <property type="entry name" value="beta-beta-alpha zinc fingers"/>
    <property type="match status" value="1"/>
</dbReference>
<dbReference type="Proteomes" id="UP000278143">
    <property type="component" value="Unassembled WGS sequence"/>
</dbReference>
<keyword evidence="8" id="KW-1185">Reference proteome</keyword>
<comment type="similarity">
    <text evidence="1">Belongs to the KIN17 family.</text>
</comment>
<proteinExistence type="inferred from homology"/>
<dbReference type="FunFam" id="1.10.10.2030:FF:000001">
    <property type="entry name" value="DNA/RNA-binding protein KIN17, putative"/>
    <property type="match status" value="1"/>
</dbReference>
<keyword evidence="7" id="KW-0238">DNA-binding</keyword>
<evidence type="ECO:0000256" key="5">
    <source>
        <dbReference type="SAM" id="MobiDB-lite"/>
    </source>
</evidence>
<dbReference type="GO" id="GO:0006260">
    <property type="term" value="P:DNA replication"/>
    <property type="evidence" value="ECO:0007669"/>
    <property type="project" value="TreeGrafter"/>
</dbReference>
<evidence type="ECO:0000256" key="4">
    <source>
        <dbReference type="ARBA" id="ARBA00022833"/>
    </source>
</evidence>
<dbReference type="PANTHER" id="PTHR12805:SF0">
    <property type="entry name" value="DNA_RNA-BINDING PROTEIN KIN17"/>
    <property type="match status" value="1"/>
</dbReference>
<evidence type="ECO:0000313" key="8">
    <source>
        <dbReference type="Proteomes" id="UP000278143"/>
    </source>
</evidence>
<sequence>MPKDGFLTPKAIANRMKAKGLQKLRWYCQMCEKQCRDDNGFKCHIMSEGHQRQMMLFNQGASKFVDNYSKEFKTEFLKVLSSRYNTRRVHANVVYQEYISDKSHIHMNATRWNSLSEFVAHLGREGIAVVDETEKGWFIQWIDNSPRALARRAAAEKKERSAADDEKREQRLINEQIVRATGQAKEVKPAEEEVAMRCDEEKITLNLSLKPATSTAATKSFSLKKIGAGLSAVKPVKKNAFREKEKELRAKRKLETTEDAPHEEKRSRATKE</sequence>
<dbReference type="OrthoDB" id="10266249at2759"/>
<reference evidence="8" key="1">
    <citation type="journal article" date="2018" name="Nat. Microbiol.">
        <title>Leveraging single-cell genomics to expand the fungal tree of life.</title>
        <authorList>
            <person name="Ahrendt S.R."/>
            <person name="Quandt C.A."/>
            <person name="Ciobanu D."/>
            <person name="Clum A."/>
            <person name="Salamov A."/>
            <person name="Andreopoulos B."/>
            <person name="Cheng J.F."/>
            <person name="Woyke T."/>
            <person name="Pelin A."/>
            <person name="Henrissat B."/>
            <person name="Reynolds N.K."/>
            <person name="Benny G.L."/>
            <person name="Smith M.E."/>
            <person name="James T.Y."/>
            <person name="Grigoriev I.V."/>
        </authorList>
    </citation>
    <scope>NUCLEOTIDE SEQUENCE [LARGE SCALE GENOMIC DNA]</scope>
    <source>
        <strain evidence="8">Benny S71-1</strain>
    </source>
</reference>
<dbReference type="GO" id="GO:0008270">
    <property type="term" value="F:zinc ion binding"/>
    <property type="evidence" value="ECO:0007669"/>
    <property type="project" value="UniProtKB-KW"/>
</dbReference>
<dbReference type="Pfam" id="PF10357">
    <property type="entry name" value="WH_KIN17"/>
    <property type="match status" value="1"/>
</dbReference>
<dbReference type="GO" id="GO:0003690">
    <property type="term" value="F:double-stranded DNA binding"/>
    <property type="evidence" value="ECO:0007669"/>
    <property type="project" value="TreeGrafter"/>
</dbReference>
<dbReference type="PANTHER" id="PTHR12805">
    <property type="entry name" value="KIN17 KIN, ANTIGENIC DETERMINANT OF RECA PROTEIN HOMOLOG"/>
    <property type="match status" value="1"/>
</dbReference>
<accession>A0A4P9YT48</accession>
<dbReference type="InterPro" id="IPR056767">
    <property type="entry name" value="C2H2-Znf_KIN17"/>
</dbReference>
<evidence type="ECO:0000256" key="2">
    <source>
        <dbReference type="ARBA" id="ARBA00022723"/>
    </source>
</evidence>
<dbReference type="InterPro" id="IPR036236">
    <property type="entry name" value="Znf_C2H2_sf"/>
</dbReference>
<dbReference type="Gene3D" id="1.10.10.2030">
    <property type="entry name" value="DNA/RNA-binding protein Kin17, conserved domain"/>
    <property type="match status" value="1"/>
</dbReference>
<dbReference type="GO" id="GO:0006974">
    <property type="term" value="P:DNA damage response"/>
    <property type="evidence" value="ECO:0007669"/>
    <property type="project" value="TreeGrafter"/>
</dbReference>
<dbReference type="SMART" id="SM01253">
    <property type="entry name" value="Kin17_mid"/>
    <property type="match status" value="1"/>
</dbReference>
<keyword evidence="2" id="KW-0479">Metal-binding</keyword>
<keyword evidence="4" id="KW-0862">Zinc</keyword>
<evidence type="ECO:0000259" key="6">
    <source>
        <dbReference type="SMART" id="SM01253"/>
    </source>
</evidence>
<gene>
    <name evidence="7" type="ORF">SYNPS1DRAFT_19429</name>
</gene>
<dbReference type="InterPro" id="IPR038254">
    <property type="entry name" value="KIN17_WH-like_sf"/>
</dbReference>
<dbReference type="InterPro" id="IPR019447">
    <property type="entry name" value="DNA/RNA-bd_Kin17_WH-like_dom"/>
</dbReference>
<dbReference type="Pfam" id="PF25095">
    <property type="entry name" value="C2H2-zf_KIN17"/>
    <property type="match status" value="1"/>
</dbReference>